<protein>
    <submittedName>
        <fullName evidence="2">Uncharacterized protein</fullName>
    </submittedName>
</protein>
<organism evidence="2 3">
    <name type="scientific">Acinetobacter proteolyticus</name>
    <dbReference type="NCBI Taxonomy" id="1776741"/>
    <lineage>
        <taxon>Bacteria</taxon>
        <taxon>Pseudomonadati</taxon>
        <taxon>Pseudomonadota</taxon>
        <taxon>Gammaproteobacteria</taxon>
        <taxon>Moraxellales</taxon>
        <taxon>Moraxellaceae</taxon>
        <taxon>Acinetobacter</taxon>
    </lineage>
</organism>
<evidence type="ECO:0000313" key="3">
    <source>
        <dbReference type="Proteomes" id="UP000430404"/>
    </source>
</evidence>
<accession>A0A653K7Q5</accession>
<name>A0A653K7Q5_9GAMM</name>
<dbReference type="EMBL" id="CABWKZ010000020">
    <property type="protein sequence ID" value="VXA56065.1"/>
    <property type="molecule type" value="Genomic_DNA"/>
</dbReference>
<feature type="signal peptide" evidence="1">
    <location>
        <begin position="1"/>
        <end position="22"/>
    </location>
</feature>
<gene>
    <name evidence="2" type="ORF">ACI8B_270016</name>
</gene>
<dbReference type="RefSeq" id="WP_159725354.1">
    <property type="nucleotide sequence ID" value="NZ_LR732744.1"/>
</dbReference>
<dbReference type="Proteomes" id="UP000430404">
    <property type="component" value="Unassembled WGS sequence"/>
</dbReference>
<reference evidence="2 3" key="1">
    <citation type="submission" date="2019-10" db="EMBL/GenBank/DDBJ databases">
        <authorList>
            <person name="Karimi E."/>
        </authorList>
    </citation>
    <scope>NUCLEOTIDE SEQUENCE [LARGE SCALE GENOMIC DNA]</scope>
    <source>
        <strain evidence="2">Acinetobacter sp. 8BE</strain>
    </source>
</reference>
<feature type="chain" id="PRO_5025053014" evidence="1">
    <location>
        <begin position="23"/>
        <end position="110"/>
    </location>
</feature>
<proteinExistence type="predicted"/>
<sequence length="110" mass="12072">MKKLKVILTACVFSALSTAAMAKAEQITLKANVHYGEEAVIFPTTKGEVILNSYALPSQVAKQLKPFKKGQCLEIQSKYGFYKDTGDGAYIQSIRPCKKNSQPTASNVKR</sequence>
<evidence type="ECO:0000313" key="2">
    <source>
        <dbReference type="EMBL" id="VXA56065.1"/>
    </source>
</evidence>
<keyword evidence="1" id="KW-0732">Signal</keyword>
<dbReference type="AlphaFoldDB" id="A0A653K7Q5"/>
<evidence type="ECO:0000256" key="1">
    <source>
        <dbReference type="SAM" id="SignalP"/>
    </source>
</evidence>